<sequence>MPAFLSHSAPFTGSGHVWLAISPFYPSFCTFASYTYLTTFTERMVLNVDEIAKGFGLAVEAAEFAARNKHMQRKFVDVLKYTLLGMSLTYIAMHVLVFFPLLLLRAGNSLLSVLLRYDGSQASVSLLSTTQAVNHFFDSLPLVGLDLVIHAKPELFAGVFYAALAEIDPKYAQALQTWPPRKHRWARIKFTVQRTLKRYAMTQAAVLLGRLPVVGWLVVPIGTVAMMAKFVGYPASGAIVLVSVLAPGSRHTTLFMFKSIMAVRDFSRDLLKPYFTALGAKPKLQMRFYKTYESMLVGFIMAFYFFVQLSWIGPAFFVLAQAAIAVFIARAVPMPPPYTEGAKWDVPDKQRAKAE</sequence>
<dbReference type="PANTHER" id="PTHR38421:SF1">
    <property type="entry name" value="TRANSMEMBRANE PROTEIN"/>
    <property type="match status" value="1"/>
</dbReference>
<keyword evidence="3" id="KW-1185">Reference proteome</keyword>
<keyword evidence="1" id="KW-0472">Membrane</keyword>
<name>A0A1Y1VZB7_9FUNG</name>
<protein>
    <recommendedName>
        <fullName evidence="4">Transmembrane protein UsgS</fullName>
    </recommendedName>
</protein>
<feature type="transmembrane region" description="Helical" evidence="1">
    <location>
        <begin position="199"/>
        <end position="218"/>
    </location>
</feature>
<comment type="caution">
    <text evidence="2">The sequence shown here is derived from an EMBL/GenBank/DDBJ whole genome shotgun (WGS) entry which is preliminary data.</text>
</comment>
<evidence type="ECO:0000313" key="3">
    <source>
        <dbReference type="Proteomes" id="UP000193922"/>
    </source>
</evidence>
<dbReference type="AlphaFoldDB" id="A0A1Y1VZB7"/>
<feature type="transmembrane region" description="Helical" evidence="1">
    <location>
        <begin position="81"/>
        <end position="104"/>
    </location>
</feature>
<reference evidence="2 3" key="1">
    <citation type="submission" date="2016-07" db="EMBL/GenBank/DDBJ databases">
        <title>Pervasive Adenine N6-methylation of Active Genes in Fungi.</title>
        <authorList>
            <consortium name="DOE Joint Genome Institute"/>
            <person name="Mondo S.J."/>
            <person name="Dannebaum R.O."/>
            <person name="Kuo R.C."/>
            <person name="Labutti K."/>
            <person name="Haridas S."/>
            <person name="Kuo A."/>
            <person name="Salamov A."/>
            <person name="Ahrendt S.R."/>
            <person name="Lipzen A."/>
            <person name="Sullivan W."/>
            <person name="Andreopoulos W.B."/>
            <person name="Clum A."/>
            <person name="Lindquist E."/>
            <person name="Daum C."/>
            <person name="Ramamoorthy G.K."/>
            <person name="Gryganskyi A."/>
            <person name="Culley D."/>
            <person name="Magnuson J.K."/>
            <person name="James T.Y."/>
            <person name="O'Malley M.A."/>
            <person name="Stajich J.E."/>
            <person name="Spatafora J.W."/>
            <person name="Visel A."/>
            <person name="Grigoriev I.V."/>
        </authorList>
    </citation>
    <scope>NUCLEOTIDE SEQUENCE [LARGE SCALE GENOMIC DNA]</scope>
    <source>
        <strain evidence="2 3">ATCC 12442</strain>
    </source>
</reference>
<accession>A0A1Y1VZB7</accession>
<evidence type="ECO:0008006" key="4">
    <source>
        <dbReference type="Google" id="ProtNLM"/>
    </source>
</evidence>
<evidence type="ECO:0000256" key="1">
    <source>
        <dbReference type="SAM" id="Phobius"/>
    </source>
</evidence>
<feature type="transmembrane region" description="Helical" evidence="1">
    <location>
        <begin position="230"/>
        <end position="248"/>
    </location>
</feature>
<dbReference type="EMBL" id="MCFD01000017">
    <property type="protein sequence ID" value="ORX66194.1"/>
    <property type="molecule type" value="Genomic_DNA"/>
</dbReference>
<dbReference type="OrthoDB" id="10041630at2759"/>
<proteinExistence type="predicted"/>
<gene>
    <name evidence="2" type="ORF">DL89DRAFT_73318</name>
</gene>
<organism evidence="2 3">
    <name type="scientific">Linderina pennispora</name>
    <dbReference type="NCBI Taxonomy" id="61395"/>
    <lineage>
        <taxon>Eukaryota</taxon>
        <taxon>Fungi</taxon>
        <taxon>Fungi incertae sedis</taxon>
        <taxon>Zoopagomycota</taxon>
        <taxon>Kickxellomycotina</taxon>
        <taxon>Kickxellomycetes</taxon>
        <taxon>Kickxellales</taxon>
        <taxon>Kickxellaceae</taxon>
        <taxon>Linderina</taxon>
    </lineage>
</organism>
<evidence type="ECO:0000313" key="2">
    <source>
        <dbReference type="EMBL" id="ORX66194.1"/>
    </source>
</evidence>
<keyword evidence="1" id="KW-1133">Transmembrane helix</keyword>
<dbReference type="RefSeq" id="XP_040740221.1">
    <property type="nucleotide sequence ID" value="XM_040892023.1"/>
</dbReference>
<keyword evidence="1" id="KW-0812">Transmembrane</keyword>
<feature type="transmembrane region" description="Helical" evidence="1">
    <location>
        <begin position="291"/>
        <end position="309"/>
    </location>
</feature>
<dbReference type="Proteomes" id="UP000193922">
    <property type="component" value="Unassembled WGS sequence"/>
</dbReference>
<dbReference type="PANTHER" id="PTHR38421">
    <property type="entry name" value="TRANSMEMBRANE PROTEIN USGS"/>
    <property type="match status" value="1"/>
</dbReference>
<dbReference type="GeneID" id="63808671"/>